<evidence type="ECO:0000313" key="1">
    <source>
        <dbReference type="EMBL" id="KAL0378624.1"/>
    </source>
</evidence>
<reference evidence="1" key="2">
    <citation type="journal article" date="2024" name="Plant">
        <title>Genomic evolution and insights into agronomic trait innovations of Sesamum species.</title>
        <authorList>
            <person name="Miao H."/>
            <person name="Wang L."/>
            <person name="Qu L."/>
            <person name="Liu H."/>
            <person name="Sun Y."/>
            <person name="Le M."/>
            <person name="Wang Q."/>
            <person name="Wei S."/>
            <person name="Zheng Y."/>
            <person name="Lin W."/>
            <person name="Duan Y."/>
            <person name="Cao H."/>
            <person name="Xiong S."/>
            <person name="Wang X."/>
            <person name="Wei L."/>
            <person name="Li C."/>
            <person name="Ma Q."/>
            <person name="Ju M."/>
            <person name="Zhao R."/>
            <person name="Li G."/>
            <person name="Mu C."/>
            <person name="Tian Q."/>
            <person name="Mei H."/>
            <person name="Zhang T."/>
            <person name="Gao T."/>
            <person name="Zhang H."/>
        </authorList>
    </citation>
    <scope>NUCLEOTIDE SEQUENCE</scope>
    <source>
        <strain evidence="1">G02</strain>
    </source>
</reference>
<accession>A0AAW2RF11</accession>
<dbReference type="AlphaFoldDB" id="A0AAW2RF11"/>
<name>A0AAW2RF11_SESRA</name>
<protein>
    <submittedName>
        <fullName evidence="1">Uncharacterized protein</fullName>
    </submittedName>
</protein>
<reference evidence="1" key="1">
    <citation type="submission" date="2020-06" db="EMBL/GenBank/DDBJ databases">
        <authorList>
            <person name="Li T."/>
            <person name="Hu X."/>
            <person name="Zhang T."/>
            <person name="Song X."/>
            <person name="Zhang H."/>
            <person name="Dai N."/>
            <person name="Sheng W."/>
            <person name="Hou X."/>
            <person name="Wei L."/>
        </authorList>
    </citation>
    <scope>NUCLEOTIDE SEQUENCE</scope>
    <source>
        <strain evidence="1">G02</strain>
        <tissue evidence="1">Leaf</tissue>
    </source>
</reference>
<organism evidence="1">
    <name type="scientific">Sesamum radiatum</name>
    <name type="common">Black benniseed</name>
    <dbReference type="NCBI Taxonomy" id="300843"/>
    <lineage>
        <taxon>Eukaryota</taxon>
        <taxon>Viridiplantae</taxon>
        <taxon>Streptophyta</taxon>
        <taxon>Embryophyta</taxon>
        <taxon>Tracheophyta</taxon>
        <taxon>Spermatophyta</taxon>
        <taxon>Magnoliopsida</taxon>
        <taxon>eudicotyledons</taxon>
        <taxon>Gunneridae</taxon>
        <taxon>Pentapetalae</taxon>
        <taxon>asterids</taxon>
        <taxon>lamiids</taxon>
        <taxon>Lamiales</taxon>
        <taxon>Pedaliaceae</taxon>
        <taxon>Sesamum</taxon>
    </lineage>
</organism>
<comment type="caution">
    <text evidence="1">The sequence shown here is derived from an EMBL/GenBank/DDBJ whole genome shotgun (WGS) entry which is preliminary data.</text>
</comment>
<dbReference type="PANTHER" id="PTHR33437:SF2">
    <property type="entry name" value="OS06G0361200 PROTEIN"/>
    <property type="match status" value="1"/>
</dbReference>
<gene>
    <name evidence="1" type="ORF">Sradi_3167900</name>
</gene>
<dbReference type="EMBL" id="JACGWJ010000013">
    <property type="protein sequence ID" value="KAL0378624.1"/>
    <property type="molecule type" value="Genomic_DNA"/>
</dbReference>
<proteinExistence type="predicted"/>
<dbReference type="PANTHER" id="PTHR33437">
    <property type="entry name" value="OS06G0361200 PROTEIN"/>
    <property type="match status" value="1"/>
</dbReference>
<sequence>MQYKKGISVSTNRFVSVEHMKNTVNEAIAKTRVQAFKSYVKPYTKRIEQLKMPENYQPPKFQQFNGHGDPGQYIAHFVETCNNARTYGDLLIKQFVLSLKDVAFDWYIDLETNSINS</sequence>